<proteinExistence type="predicted"/>
<gene>
    <name evidence="3" type="ORF">INT47_011903</name>
</gene>
<dbReference type="Proteomes" id="UP000603453">
    <property type="component" value="Unassembled WGS sequence"/>
</dbReference>
<dbReference type="InterPro" id="IPR014867">
    <property type="entry name" value="Spore_coat_CotH_CotH2/3/7"/>
</dbReference>
<feature type="chain" id="PRO_5034637391" description="Coth-domain-containing protein" evidence="2">
    <location>
        <begin position="22"/>
        <end position="606"/>
    </location>
</feature>
<dbReference type="OrthoDB" id="10267127at2759"/>
<evidence type="ECO:0000256" key="1">
    <source>
        <dbReference type="SAM" id="MobiDB-lite"/>
    </source>
</evidence>
<feature type="signal peptide" evidence="2">
    <location>
        <begin position="1"/>
        <end position="21"/>
    </location>
</feature>
<comment type="caution">
    <text evidence="3">The sequence shown here is derived from an EMBL/GenBank/DDBJ whole genome shotgun (WGS) entry which is preliminary data.</text>
</comment>
<evidence type="ECO:0008006" key="5">
    <source>
        <dbReference type="Google" id="ProtNLM"/>
    </source>
</evidence>
<protein>
    <recommendedName>
        <fullName evidence="5">Coth-domain-containing protein</fullName>
    </recommendedName>
</protein>
<reference evidence="3" key="1">
    <citation type="submission" date="2020-12" db="EMBL/GenBank/DDBJ databases">
        <title>Metabolic potential, ecology and presence of endohyphal bacteria is reflected in genomic diversity of Mucoromycotina.</title>
        <authorList>
            <person name="Muszewska A."/>
            <person name="Okrasinska A."/>
            <person name="Steczkiewicz K."/>
            <person name="Drgas O."/>
            <person name="Orlowska M."/>
            <person name="Perlinska-Lenart U."/>
            <person name="Aleksandrzak-Piekarczyk T."/>
            <person name="Szatraj K."/>
            <person name="Zielenkiewicz U."/>
            <person name="Pilsyk S."/>
            <person name="Malc E."/>
            <person name="Mieczkowski P."/>
            <person name="Kruszewska J.S."/>
            <person name="Biernat P."/>
            <person name="Pawlowska J."/>
        </authorList>
    </citation>
    <scope>NUCLEOTIDE SEQUENCE</scope>
    <source>
        <strain evidence="3">WA0000017839</strain>
    </source>
</reference>
<dbReference type="PANTHER" id="PTHR40050:SF1">
    <property type="entry name" value="INNER SPORE COAT PROTEIN H"/>
    <property type="match status" value="1"/>
</dbReference>
<accession>A0A8H7UZR5</accession>
<feature type="region of interest" description="Disordered" evidence="1">
    <location>
        <begin position="317"/>
        <end position="355"/>
    </location>
</feature>
<evidence type="ECO:0000313" key="4">
    <source>
        <dbReference type="Proteomes" id="UP000603453"/>
    </source>
</evidence>
<keyword evidence="4" id="KW-1185">Reference proteome</keyword>
<feature type="compositionally biased region" description="Gly residues" evidence="1">
    <location>
        <begin position="337"/>
        <end position="348"/>
    </location>
</feature>
<keyword evidence="2" id="KW-0732">Signal</keyword>
<dbReference type="Pfam" id="PF08757">
    <property type="entry name" value="CotH"/>
    <property type="match status" value="2"/>
</dbReference>
<dbReference type="PANTHER" id="PTHR40050">
    <property type="entry name" value="INNER SPORE COAT PROTEIN H"/>
    <property type="match status" value="1"/>
</dbReference>
<feature type="compositionally biased region" description="Polar residues" evidence="1">
    <location>
        <begin position="321"/>
        <end position="336"/>
    </location>
</feature>
<sequence>MLTLSAAIRILPAVFVTSVIASSNITYNVISLVPNNTTVGVIIDSQVYPLSTVSDDSALLHIGQAPAADTYKYALLFKENTTIIETESFARNGTNEDTLNEYYGRSWNSWALDKIPTILPPLPIIDRIESKLHIDGEIPTIHLTGNQTAIDYMHANQESKDIDIYLNMTYISPNAVKSYQNISVAISGHSTRSYAKLSYKLKLQKDDDLYHYRQLKLRSMATDSSYMREELAYDIAESIGIPSSRYSYARLYMNDQPLGLFGFSENLKNPWIKNEFAAGSKKYVRGTLFVTDVSGGQSTGGGQVMGNQITDTMDHQATGAMGNQTNGGSPPQNQTDGGMGGNGGGGGDSVSSASTSDLSYLGDNVTLYSAGQYSLKEDPSTGTANYTRIMDLTKFISEQSNTTSDDSAISLWQEKMDTDSFLRGLALEIVISNSDAYFTMANNYILYDDLENERLLFSGQDFDLSMGHTMYNVTLMNGANYTEYPGFSTRPLMTRMLQVPQFKQDFENLLVNITKELVNLEILETRIDQIAAMITEDVAWDKSCARVGSSSSSGGGVSSADSNTTSTDIDFVSAVNGPTNVSNNLGIKEWLSLRSTNLLSYFNQTM</sequence>
<dbReference type="AlphaFoldDB" id="A0A8H7UZR5"/>
<evidence type="ECO:0000256" key="2">
    <source>
        <dbReference type="SAM" id="SignalP"/>
    </source>
</evidence>
<organism evidence="3 4">
    <name type="scientific">Mucor saturninus</name>
    <dbReference type="NCBI Taxonomy" id="64648"/>
    <lineage>
        <taxon>Eukaryota</taxon>
        <taxon>Fungi</taxon>
        <taxon>Fungi incertae sedis</taxon>
        <taxon>Mucoromycota</taxon>
        <taxon>Mucoromycotina</taxon>
        <taxon>Mucoromycetes</taxon>
        <taxon>Mucorales</taxon>
        <taxon>Mucorineae</taxon>
        <taxon>Mucoraceae</taxon>
        <taxon>Mucor</taxon>
    </lineage>
</organism>
<evidence type="ECO:0000313" key="3">
    <source>
        <dbReference type="EMBL" id="KAG2198068.1"/>
    </source>
</evidence>
<dbReference type="EMBL" id="JAEPRD010000117">
    <property type="protein sequence ID" value="KAG2198068.1"/>
    <property type="molecule type" value="Genomic_DNA"/>
</dbReference>
<name>A0A8H7UZR5_9FUNG</name>